<evidence type="ECO:0000313" key="4">
    <source>
        <dbReference type="Proteomes" id="UP000663870"/>
    </source>
</evidence>
<dbReference type="Proteomes" id="UP000663870">
    <property type="component" value="Unassembled WGS sequence"/>
</dbReference>
<accession>A0A813NP09</accession>
<evidence type="ECO:0000313" key="2">
    <source>
        <dbReference type="EMBL" id="CAF0869498.1"/>
    </source>
</evidence>
<evidence type="ECO:0000313" key="1">
    <source>
        <dbReference type="EMBL" id="CAF0742738.1"/>
    </source>
</evidence>
<dbReference type="AlphaFoldDB" id="A0A813NP09"/>
<name>A0A813NP09_9BILA</name>
<evidence type="ECO:0000313" key="3">
    <source>
        <dbReference type="Proteomes" id="UP000663854"/>
    </source>
</evidence>
<dbReference type="EMBL" id="CAJNOH010000009">
    <property type="protein sequence ID" value="CAF0742738.1"/>
    <property type="molecule type" value="Genomic_DNA"/>
</dbReference>
<protein>
    <submittedName>
        <fullName evidence="1">Uncharacterized protein</fullName>
    </submittedName>
</protein>
<sequence>MSVRDRCQAYCSPSSGYWKHSLSDIMIALETEDHPDQQIFATVACTLMMNDRPGYWHWLENAIAKLIHDPKSRLEPLPDLPEYEEMSSKDLLDKYEIDDENYPRNEILSELKYRYPLLIQSDEIESIIDLRDKLKDVIKD</sequence>
<gene>
    <name evidence="2" type="ORF">JXQ802_LOCUS7608</name>
    <name evidence="1" type="ORF">PYM288_LOCUS1652</name>
</gene>
<proteinExistence type="predicted"/>
<comment type="caution">
    <text evidence="1">The sequence shown here is derived from an EMBL/GenBank/DDBJ whole genome shotgun (WGS) entry which is preliminary data.</text>
</comment>
<organism evidence="1 3">
    <name type="scientific">Rotaria sordida</name>
    <dbReference type="NCBI Taxonomy" id="392033"/>
    <lineage>
        <taxon>Eukaryota</taxon>
        <taxon>Metazoa</taxon>
        <taxon>Spiralia</taxon>
        <taxon>Gnathifera</taxon>
        <taxon>Rotifera</taxon>
        <taxon>Eurotatoria</taxon>
        <taxon>Bdelloidea</taxon>
        <taxon>Philodinida</taxon>
        <taxon>Philodinidae</taxon>
        <taxon>Rotaria</taxon>
    </lineage>
</organism>
<dbReference type="EMBL" id="CAJNOL010000128">
    <property type="protein sequence ID" value="CAF0869498.1"/>
    <property type="molecule type" value="Genomic_DNA"/>
</dbReference>
<reference evidence="1" key="1">
    <citation type="submission" date="2021-02" db="EMBL/GenBank/DDBJ databases">
        <authorList>
            <person name="Nowell W R."/>
        </authorList>
    </citation>
    <scope>NUCLEOTIDE SEQUENCE</scope>
</reference>
<dbReference type="Proteomes" id="UP000663854">
    <property type="component" value="Unassembled WGS sequence"/>
</dbReference>
<keyword evidence="4" id="KW-1185">Reference proteome</keyword>